<dbReference type="InterPro" id="IPR023997">
    <property type="entry name" value="TonB-dep_OMP_SusC/RagA_CS"/>
</dbReference>
<evidence type="ECO:0000259" key="12">
    <source>
        <dbReference type="Pfam" id="PF07715"/>
    </source>
</evidence>
<dbReference type="Pfam" id="PF07715">
    <property type="entry name" value="Plug"/>
    <property type="match status" value="1"/>
</dbReference>
<dbReference type="Gene3D" id="2.170.130.10">
    <property type="entry name" value="TonB-dependent receptor, plug domain"/>
    <property type="match status" value="1"/>
</dbReference>
<comment type="subcellular location">
    <subcellularLocation>
        <location evidence="1 8">Cell outer membrane</location>
        <topology evidence="1 8">Multi-pass membrane protein</topology>
    </subcellularLocation>
</comment>
<dbReference type="InterPro" id="IPR008969">
    <property type="entry name" value="CarboxyPept-like_regulatory"/>
</dbReference>
<evidence type="ECO:0000256" key="3">
    <source>
        <dbReference type="ARBA" id="ARBA00022452"/>
    </source>
</evidence>
<dbReference type="NCBIfam" id="TIGR04057">
    <property type="entry name" value="SusC_RagA_signa"/>
    <property type="match status" value="1"/>
</dbReference>
<dbReference type="Gene3D" id="2.40.170.20">
    <property type="entry name" value="TonB-dependent receptor, beta-barrel domain"/>
    <property type="match status" value="1"/>
</dbReference>
<evidence type="ECO:0000256" key="6">
    <source>
        <dbReference type="ARBA" id="ARBA00023136"/>
    </source>
</evidence>
<protein>
    <submittedName>
        <fullName evidence="13">TonB-linked SusC/RagA family outer membrane protein</fullName>
    </submittedName>
</protein>
<keyword evidence="5 9" id="KW-0798">TonB box</keyword>
<feature type="signal peptide" evidence="10">
    <location>
        <begin position="1"/>
        <end position="29"/>
    </location>
</feature>
<feature type="domain" description="TonB-dependent receptor-like beta-barrel" evidence="11">
    <location>
        <begin position="404"/>
        <end position="834"/>
    </location>
</feature>
<dbReference type="OrthoDB" id="604358at2"/>
<evidence type="ECO:0000313" key="14">
    <source>
        <dbReference type="Proteomes" id="UP000249547"/>
    </source>
</evidence>
<evidence type="ECO:0000256" key="10">
    <source>
        <dbReference type="SAM" id="SignalP"/>
    </source>
</evidence>
<evidence type="ECO:0000259" key="11">
    <source>
        <dbReference type="Pfam" id="PF00593"/>
    </source>
</evidence>
<keyword evidence="4 8" id="KW-0812">Transmembrane</keyword>
<comment type="caution">
    <text evidence="13">The sequence shown here is derived from an EMBL/GenBank/DDBJ whole genome shotgun (WGS) entry which is preliminary data.</text>
</comment>
<keyword evidence="2 8" id="KW-0813">Transport</keyword>
<dbReference type="InterPro" id="IPR023996">
    <property type="entry name" value="TonB-dep_OMP_SusC/RagA"/>
</dbReference>
<dbReference type="GO" id="GO:0009279">
    <property type="term" value="C:cell outer membrane"/>
    <property type="evidence" value="ECO:0007669"/>
    <property type="project" value="UniProtKB-SubCell"/>
</dbReference>
<reference evidence="13 14" key="1">
    <citation type="submission" date="2018-06" db="EMBL/GenBank/DDBJ databases">
        <title>Genomic Encyclopedia of Archaeal and Bacterial Type Strains, Phase II (KMG-II): from individual species to whole genera.</title>
        <authorList>
            <person name="Goeker M."/>
        </authorList>
    </citation>
    <scope>NUCLEOTIDE SEQUENCE [LARGE SCALE GENOMIC DNA]</scope>
    <source>
        <strain evidence="13 14">DSM 23857</strain>
    </source>
</reference>
<gene>
    <name evidence="13" type="ORF">LX64_03289</name>
</gene>
<dbReference type="AlphaFoldDB" id="A0A327QCS0"/>
<evidence type="ECO:0000256" key="8">
    <source>
        <dbReference type="PROSITE-ProRule" id="PRU01360"/>
    </source>
</evidence>
<dbReference type="InterPro" id="IPR036942">
    <property type="entry name" value="Beta-barrel_TonB_sf"/>
</dbReference>
<evidence type="ECO:0000313" key="13">
    <source>
        <dbReference type="EMBL" id="RAJ02280.1"/>
    </source>
</evidence>
<keyword evidence="3 8" id="KW-1134">Transmembrane beta strand</keyword>
<dbReference type="SUPFAM" id="SSF56935">
    <property type="entry name" value="Porins"/>
    <property type="match status" value="1"/>
</dbReference>
<dbReference type="PROSITE" id="PS52016">
    <property type="entry name" value="TONB_DEPENDENT_REC_3"/>
    <property type="match status" value="1"/>
</dbReference>
<dbReference type="InterPro" id="IPR039426">
    <property type="entry name" value="TonB-dep_rcpt-like"/>
</dbReference>
<dbReference type="Gene3D" id="2.60.40.1120">
    <property type="entry name" value="Carboxypeptidase-like, regulatory domain"/>
    <property type="match status" value="1"/>
</dbReference>
<name>A0A327QCS0_9BACT</name>
<dbReference type="InterPro" id="IPR000531">
    <property type="entry name" value="Beta-barrel_TonB"/>
</dbReference>
<dbReference type="Pfam" id="PF00593">
    <property type="entry name" value="TonB_dep_Rec_b-barrel"/>
    <property type="match status" value="1"/>
</dbReference>
<evidence type="ECO:0000256" key="9">
    <source>
        <dbReference type="RuleBase" id="RU003357"/>
    </source>
</evidence>
<dbReference type="RefSeq" id="WP_111598726.1">
    <property type="nucleotide sequence ID" value="NZ_QLLL01000006.1"/>
</dbReference>
<evidence type="ECO:0000256" key="7">
    <source>
        <dbReference type="ARBA" id="ARBA00023237"/>
    </source>
</evidence>
<evidence type="ECO:0000256" key="2">
    <source>
        <dbReference type="ARBA" id="ARBA00022448"/>
    </source>
</evidence>
<organism evidence="13 14">
    <name type="scientific">Chitinophaga skermanii</name>
    <dbReference type="NCBI Taxonomy" id="331697"/>
    <lineage>
        <taxon>Bacteria</taxon>
        <taxon>Pseudomonadati</taxon>
        <taxon>Bacteroidota</taxon>
        <taxon>Chitinophagia</taxon>
        <taxon>Chitinophagales</taxon>
        <taxon>Chitinophagaceae</taxon>
        <taxon>Chitinophaga</taxon>
    </lineage>
</organism>
<sequence length="1087" mass="121587">MQKTTWLKPILHWLLFFLCFVVTPMSLMAQSNTVVLSGTVTNEKGEYLPGVTVMVQVEGKKFGAATGGDGKYSIGKLPANATAQIIFTFLGYETKTVEGFPIKNENVTLSTQLKENDKHLSELVVVGYGTQKKVNLTGAVSQLDSKTIGTRSVANITQAIQGAVPNLNVTFGDGSPGKGGNINIRGNTSINGGSPLVLIDGVPGDINLVNPRDVETISVLKDAASSAIYGARGAFGVILVTTKRAKKGKATVNYSNNFSYATSTVSTDFITSGYRSAKLNDEAFLRATGNTYTRYTDKDYEELLKRETDKSLPSVVKDVRNNKEMYIYYGNTDWWHEMFRDVQPSMEHALTFSGSTEKVDYMLSGRWYEKKGMMRINQDKFNAYNMRAKINANVTPWLTLSSNTQFSANNYTYPGWGVNDNFVSITVHALPSYVPRNPDGTATYRTELNNYTIGDGVYADLLYGKSKGGTKNFDFSNTFGATIKATKDFNIIGNYTFDLNPYSSFSRRVESPWSVFPGVISYVGYDQYNEEANMDQYHIVNLYGEYTKSLAKHNFKAMVGYNQELKRYKQTKGMRKNLLSQDLNDFDLGSGDQTIGGRQSEWALLGFFYRVNYDYAGKYLLELNGRYDGSSRFPKGNKYGFFPSVSGAWRVSEERFFEPVKNTVNDLKLRASYGTLGNQQVSTDIRANYPYIPLMDRGTSNYIVNGAKTEYLTVPAPTTQNLTWEKSTSTNLGVDVALFKSRLTGSFDWYVRNTTDMLTKSKTLPAVYGAAEPKQNAADLQTKGFELALAWADQKQVGGKPFNYSIGVAVGDYKSRITRFDNPSGTLSDYYVGQELGEIWGYSVDGYFKTDKEAADYQAMMKDLSSVHAQIFSAPGEWGKLLAGDMKFVDLNGDLNISKGKNTLADHGDLRVIGNKQPRYSYGINGSASWNGFDFYVLFQGIGKQNWYPGANADKFWGPYSRPYYSFLPQDFESKVWSEQNPDAYFPRLRGYVALNAKGELTEVNDKYLQNLAYLRLKSLTLGYSLPATWMKRVKMERARFYFSGENLLTFTKFDTKYIDPEMAAAEANGRVYPVSKTFSFGLDITF</sequence>
<keyword evidence="6 8" id="KW-0472">Membrane</keyword>
<dbReference type="NCBIfam" id="TIGR04056">
    <property type="entry name" value="OMP_RagA_SusC"/>
    <property type="match status" value="1"/>
</dbReference>
<dbReference type="InterPro" id="IPR037066">
    <property type="entry name" value="Plug_dom_sf"/>
</dbReference>
<keyword evidence="7 8" id="KW-0998">Cell outer membrane</keyword>
<evidence type="ECO:0000256" key="5">
    <source>
        <dbReference type="ARBA" id="ARBA00023077"/>
    </source>
</evidence>
<keyword evidence="14" id="KW-1185">Reference proteome</keyword>
<evidence type="ECO:0000256" key="1">
    <source>
        <dbReference type="ARBA" id="ARBA00004571"/>
    </source>
</evidence>
<dbReference type="InterPro" id="IPR012910">
    <property type="entry name" value="Plug_dom"/>
</dbReference>
<proteinExistence type="inferred from homology"/>
<accession>A0A327QCS0</accession>
<feature type="chain" id="PRO_5016243081" evidence="10">
    <location>
        <begin position="30"/>
        <end position="1087"/>
    </location>
</feature>
<dbReference type="SUPFAM" id="SSF49464">
    <property type="entry name" value="Carboxypeptidase regulatory domain-like"/>
    <property type="match status" value="1"/>
</dbReference>
<evidence type="ECO:0000256" key="4">
    <source>
        <dbReference type="ARBA" id="ARBA00022692"/>
    </source>
</evidence>
<comment type="similarity">
    <text evidence="8 9">Belongs to the TonB-dependent receptor family.</text>
</comment>
<dbReference type="EMBL" id="QLLL01000006">
    <property type="protein sequence ID" value="RAJ02280.1"/>
    <property type="molecule type" value="Genomic_DNA"/>
</dbReference>
<dbReference type="Proteomes" id="UP000249547">
    <property type="component" value="Unassembled WGS sequence"/>
</dbReference>
<dbReference type="Pfam" id="PF13715">
    <property type="entry name" value="CarbopepD_reg_2"/>
    <property type="match status" value="1"/>
</dbReference>
<feature type="domain" description="TonB-dependent receptor plug" evidence="12">
    <location>
        <begin position="133"/>
        <end position="237"/>
    </location>
</feature>
<keyword evidence="10" id="KW-0732">Signal</keyword>